<dbReference type="GO" id="GO:0004842">
    <property type="term" value="F:ubiquitin-protein transferase activity"/>
    <property type="evidence" value="ECO:0007669"/>
    <property type="project" value="InterPro"/>
</dbReference>
<evidence type="ECO:0000256" key="7">
    <source>
        <dbReference type="SAM" id="MobiDB-lite"/>
    </source>
</evidence>
<dbReference type="InterPro" id="IPR044066">
    <property type="entry name" value="TRIAD_supradom"/>
</dbReference>
<keyword evidence="10" id="KW-1185">Reference proteome</keyword>
<dbReference type="CDD" id="cd20336">
    <property type="entry name" value="Rcat_RBR"/>
    <property type="match status" value="1"/>
</dbReference>
<evidence type="ECO:0000256" key="3">
    <source>
        <dbReference type="ARBA" id="ARBA00022737"/>
    </source>
</evidence>
<dbReference type="GO" id="GO:0016567">
    <property type="term" value="P:protein ubiquitination"/>
    <property type="evidence" value="ECO:0007669"/>
    <property type="project" value="InterPro"/>
</dbReference>
<evidence type="ECO:0000313" key="9">
    <source>
        <dbReference type="EMBL" id="KNC56271.1"/>
    </source>
</evidence>
<feature type="region of interest" description="Disordered" evidence="7">
    <location>
        <begin position="122"/>
        <end position="221"/>
    </location>
</feature>
<dbReference type="Pfam" id="PF22191">
    <property type="entry name" value="IBR_1"/>
    <property type="match status" value="1"/>
</dbReference>
<dbReference type="Proteomes" id="UP000054408">
    <property type="component" value="Unassembled WGS sequence"/>
</dbReference>
<dbReference type="SUPFAM" id="SSF57850">
    <property type="entry name" value="RING/U-box"/>
    <property type="match status" value="1"/>
</dbReference>
<dbReference type="STRING" id="461836.A0A0L0DW19"/>
<keyword evidence="2" id="KW-0479">Metal-binding</keyword>
<reference evidence="9 10" key="1">
    <citation type="submission" date="2010-05" db="EMBL/GenBank/DDBJ databases">
        <title>The Genome Sequence of Thecamonas trahens ATCC 50062.</title>
        <authorList>
            <consortium name="The Broad Institute Genome Sequencing Platform"/>
            <person name="Russ C."/>
            <person name="Cuomo C."/>
            <person name="Shea T."/>
            <person name="Young S.K."/>
            <person name="Zeng Q."/>
            <person name="Koehrsen M."/>
            <person name="Haas B."/>
            <person name="Borodovsky M."/>
            <person name="Guigo R."/>
            <person name="Alvarado L."/>
            <person name="Berlin A."/>
            <person name="Bochicchio J."/>
            <person name="Borenstein D."/>
            <person name="Chapman S."/>
            <person name="Chen Z."/>
            <person name="Freedman E."/>
            <person name="Gellesch M."/>
            <person name="Goldberg J."/>
            <person name="Griggs A."/>
            <person name="Gujja S."/>
            <person name="Heilman E."/>
            <person name="Heiman D."/>
            <person name="Hepburn T."/>
            <person name="Howarth C."/>
            <person name="Jen D."/>
            <person name="Larson L."/>
            <person name="Mehta T."/>
            <person name="Park D."/>
            <person name="Pearson M."/>
            <person name="Roberts A."/>
            <person name="Saif S."/>
            <person name="Shenoy N."/>
            <person name="Sisk P."/>
            <person name="Stolte C."/>
            <person name="Sykes S."/>
            <person name="Thomson T."/>
            <person name="Walk T."/>
            <person name="White J."/>
            <person name="Yandava C."/>
            <person name="Burger G."/>
            <person name="Gray M.W."/>
            <person name="Holland P.W.H."/>
            <person name="King N."/>
            <person name="Lang F.B.F."/>
            <person name="Roger A.J."/>
            <person name="Ruiz-Trillo I."/>
            <person name="Lander E."/>
            <person name="Nusbaum C."/>
        </authorList>
    </citation>
    <scope>NUCLEOTIDE SEQUENCE [LARGE SCALE GENOMIC DNA]</scope>
    <source>
        <strain evidence="9 10">ATCC 50062</strain>
    </source>
</reference>
<evidence type="ECO:0000313" key="10">
    <source>
        <dbReference type="Proteomes" id="UP000054408"/>
    </source>
</evidence>
<gene>
    <name evidence="9" type="ORF">AMSG_02240</name>
</gene>
<accession>A0A0L0DW19</accession>
<keyword evidence="4" id="KW-0863">Zinc-finger</keyword>
<evidence type="ECO:0000256" key="2">
    <source>
        <dbReference type="ARBA" id="ARBA00022723"/>
    </source>
</evidence>
<dbReference type="InterPro" id="IPR031127">
    <property type="entry name" value="E3_UB_ligase_RBR"/>
</dbReference>
<dbReference type="AlphaFoldDB" id="A0A0L0DW19"/>
<keyword evidence="3" id="KW-0677">Repeat</keyword>
<protein>
    <recommendedName>
        <fullName evidence="8">RING-type domain-containing protein</fullName>
    </recommendedName>
</protein>
<dbReference type="PANTHER" id="PTHR11685">
    <property type="entry name" value="RBR FAMILY RING FINGER AND IBR DOMAIN-CONTAINING"/>
    <property type="match status" value="1"/>
</dbReference>
<sequence>MEVIANSIDRIREAVSKSPLLLKQHYDELEAIAQQLADLAGRMSTAEKVSNLQDAQPEALHPEVVFEAESSADSESDEHSGAANAVSDTSASALSSSTATSASSVPAVSVVASTRALFEAASVPAPTTPSIKTGRKWKRPAPAPAPAPTTPSIKTGRKWKRPAPAPAPTPTTPSIKTGRKWKRPTPAPVPTPTTPSIKTGRKWKRPTPAPAPAPVALQTKPPPPSLSTTCIVYLQPGQPDPQLKCGHSEICGRCIGEMCATELAGMSRILCPSLECRAPITYKVVSTWLPEDARSHHLDNFNFIVGGGESDSWLWCSNPDCSDAWPVHAATDGVLTCRCTARTCVAHSEPCLPRGTGFCCRVSSGDFASTIDACPSTIKMCPKCDTLIEKNGGCRHMTCVCGHEFFWCCLRPYRQIEAARAHYSDPVCITAEL</sequence>
<evidence type="ECO:0000256" key="6">
    <source>
        <dbReference type="ARBA" id="ARBA00022833"/>
    </source>
</evidence>
<feature type="region of interest" description="Disordered" evidence="7">
    <location>
        <begin position="68"/>
        <end position="88"/>
    </location>
</feature>
<dbReference type="GeneID" id="25561929"/>
<proteinExistence type="predicted"/>
<dbReference type="OrthoDB" id="1431934at2759"/>
<dbReference type="RefSeq" id="XP_013760790.1">
    <property type="nucleotide sequence ID" value="XM_013905336.1"/>
</dbReference>
<evidence type="ECO:0000259" key="8">
    <source>
        <dbReference type="PROSITE" id="PS51873"/>
    </source>
</evidence>
<dbReference type="Gene3D" id="1.20.120.1750">
    <property type="match status" value="1"/>
</dbReference>
<organism evidence="9 10">
    <name type="scientific">Thecamonas trahens ATCC 50062</name>
    <dbReference type="NCBI Taxonomy" id="461836"/>
    <lineage>
        <taxon>Eukaryota</taxon>
        <taxon>Apusozoa</taxon>
        <taxon>Apusomonadida</taxon>
        <taxon>Apusomonadidae</taxon>
        <taxon>Thecamonas</taxon>
    </lineage>
</organism>
<evidence type="ECO:0000256" key="4">
    <source>
        <dbReference type="ARBA" id="ARBA00022771"/>
    </source>
</evidence>
<name>A0A0L0DW19_THETB</name>
<dbReference type="EMBL" id="GL349441">
    <property type="protein sequence ID" value="KNC56271.1"/>
    <property type="molecule type" value="Genomic_DNA"/>
</dbReference>
<keyword evidence="5" id="KW-0833">Ubl conjugation pathway</keyword>
<dbReference type="PROSITE" id="PS51873">
    <property type="entry name" value="TRIAD"/>
    <property type="match status" value="1"/>
</dbReference>
<evidence type="ECO:0000256" key="5">
    <source>
        <dbReference type="ARBA" id="ARBA00022786"/>
    </source>
</evidence>
<keyword evidence="1" id="KW-0808">Transferase</keyword>
<dbReference type="GO" id="GO:0008270">
    <property type="term" value="F:zinc ion binding"/>
    <property type="evidence" value="ECO:0007669"/>
    <property type="project" value="UniProtKB-KW"/>
</dbReference>
<feature type="domain" description="RING-type" evidence="8">
    <location>
        <begin position="223"/>
        <end position="433"/>
    </location>
</feature>
<evidence type="ECO:0000256" key="1">
    <source>
        <dbReference type="ARBA" id="ARBA00022679"/>
    </source>
</evidence>
<dbReference type="eggNOG" id="KOG1815">
    <property type="taxonomic scope" value="Eukaryota"/>
</dbReference>
<keyword evidence="6" id="KW-0862">Zinc</keyword>